<protein>
    <submittedName>
        <fullName evidence="3">Group 2 glycosyl transferase</fullName>
    </submittedName>
</protein>
<feature type="domain" description="Glycosyltransferase subfamily 4-like N-terminal" evidence="2">
    <location>
        <begin position="16"/>
        <end position="167"/>
    </location>
</feature>
<reference evidence="3 4" key="1">
    <citation type="submission" date="2017-05" db="EMBL/GenBank/DDBJ databases">
        <title>Complete genome sequence of Meiothermus taiwanensis WR-220.</title>
        <authorList>
            <person name="Wu W.-L."/>
            <person name="Lo W.-S."/>
            <person name="Kuo C.-H."/>
            <person name="Wu S.-H."/>
        </authorList>
    </citation>
    <scope>NUCLEOTIDE SEQUENCE [LARGE SCALE GENOMIC DNA]</scope>
    <source>
        <strain evidence="3 4">WR-220</strain>
    </source>
</reference>
<dbReference type="RefSeq" id="WP_223299697.1">
    <property type="nucleotide sequence ID" value="NZ_CP021130.1"/>
</dbReference>
<name>A0ABM6WHS5_9DEIN</name>
<dbReference type="Pfam" id="PF13439">
    <property type="entry name" value="Glyco_transf_4"/>
    <property type="match status" value="1"/>
</dbReference>
<dbReference type="Gene3D" id="3.40.50.2000">
    <property type="entry name" value="Glycogen Phosphorylase B"/>
    <property type="match status" value="2"/>
</dbReference>
<evidence type="ECO:0000313" key="4">
    <source>
        <dbReference type="Proteomes" id="UP000263013"/>
    </source>
</evidence>
<dbReference type="Pfam" id="PF00534">
    <property type="entry name" value="Glycos_transf_1"/>
    <property type="match status" value="1"/>
</dbReference>
<dbReference type="Proteomes" id="UP000263013">
    <property type="component" value="Chromosome"/>
</dbReference>
<dbReference type="InterPro" id="IPR001296">
    <property type="entry name" value="Glyco_trans_1"/>
</dbReference>
<feature type="domain" description="Glycosyl transferase family 1" evidence="1">
    <location>
        <begin position="185"/>
        <end position="336"/>
    </location>
</feature>
<gene>
    <name evidence="3" type="ORF">Mtai_v1c13360</name>
</gene>
<evidence type="ECO:0000259" key="2">
    <source>
        <dbReference type="Pfam" id="PF13439"/>
    </source>
</evidence>
<evidence type="ECO:0000259" key="1">
    <source>
        <dbReference type="Pfam" id="PF00534"/>
    </source>
</evidence>
<sequence length="361" mass="40215">MPIKIAFLTDAPRVAGSETWLLSYLPTLKQNGFDPILYLSSRPSLDDYARRIQAAGVGIQRYKKLEEIAPTASKADLRVIQAWNAQTYTWSFSHLPGPNLAIIHDQLEFHYPLGLKYLYRFVYHLSKARALHKANAVITVSKWGAELLRSLGLPRVFTVRNGVDVQRFKPRPESRSKLRSDFAFNRFTVLIPGRMSPEKNPLAALLTARLCPHLDFVFVGDDDSVTGKAVKYLARKYGVKNVRFWGKRWDMPELYAAVDAVMLPTLAENQSLATLESMASGVPVVTSNIPAQAELILDQIEGLLVPPKPPLLAKALNTLACDTQKTAAMGRAARERVLKQHTLDLSTSELIKAILNALKTA</sequence>
<dbReference type="PANTHER" id="PTHR12526">
    <property type="entry name" value="GLYCOSYLTRANSFERASE"/>
    <property type="match status" value="1"/>
</dbReference>
<proteinExistence type="predicted"/>
<keyword evidence="3" id="KW-0808">Transferase</keyword>
<dbReference type="InterPro" id="IPR028098">
    <property type="entry name" value="Glyco_trans_4-like_N"/>
</dbReference>
<accession>A0ABM6WHS5</accession>
<evidence type="ECO:0000313" key="3">
    <source>
        <dbReference type="EMBL" id="AWR86578.1"/>
    </source>
</evidence>
<dbReference type="GO" id="GO:0016740">
    <property type="term" value="F:transferase activity"/>
    <property type="evidence" value="ECO:0007669"/>
    <property type="project" value="UniProtKB-KW"/>
</dbReference>
<dbReference type="PANTHER" id="PTHR12526:SF634">
    <property type="entry name" value="BLL3361 PROTEIN"/>
    <property type="match status" value="1"/>
</dbReference>
<dbReference type="SUPFAM" id="SSF53756">
    <property type="entry name" value="UDP-Glycosyltransferase/glycogen phosphorylase"/>
    <property type="match status" value="1"/>
</dbReference>
<organism evidence="3 4">
    <name type="scientific">Meiothermus taiwanensis WR-220</name>
    <dbReference type="NCBI Taxonomy" id="1339250"/>
    <lineage>
        <taxon>Bacteria</taxon>
        <taxon>Thermotogati</taxon>
        <taxon>Deinococcota</taxon>
        <taxon>Deinococci</taxon>
        <taxon>Thermales</taxon>
        <taxon>Thermaceae</taxon>
        <taxon>Meiothermus</taxon>
    </lineage>
</organism>
<dbReference type="EMBL" id="CP021130">
    <property type="protein sequence ID" value="AWR86578.1"/>
    <property type="molecule type" value="Genomic_DNA"/>
</dbReference>
<dbReference type="CDD" id="cd03801">
    <property type="entry name" value="GT4_PimA-like"/>
    <property type="match status" value="1"/>
</dbReference>
<keyword evidence="4" id="KW-1185">Reference proteome</keyword>